<evidence type="ECO:0000259" key="5">
    <source>
        <dbReference type="PROSITE" id="PS50887"/>
    </source>
</evidence>
<name>A0ABT2I5D8_9SPHN</name>
<feature type="compositionally biased region" description="Basic and acidic residues" evidence="3">
    <location>
        <begin position="305"/>
        <end position="316"/>
    </location>
</feature>
<dbReference type="Proteomes" id="UP001165583">
    <property type="component" value="Unassembled WGS sequence"/>
</dbReference>
<gene>
    <name evidence="6" type="ORF">NZK81_10665</name>
</gene>
<evidence type="ECO:0000256" key="4">
    <source>
        <dbReference type="SAM" id="Phobius"/>
    </source>
</evidence>
<comment type="catalytic activity">
    <reaction evidence="2">
        <text>2 GTP = 3',3'-c-di-GMP + 2 diphosphate</text>
        <dbReference type="Rhea" id="RHEA:24898"/>
        <dbReference type="ChEBI" id="CHEBI:33019"/>
        <dbReference type="ChEBI" id="CHEBI:37565"/>
        <dbReference type="ChEBI" id="CHEBI:58805"/>
        <dbReference type="EC" id="2.7.7.65"/>
    </reaction>
</comment>
<dbReference type="EC" id="2.7.7.65" evidence="1"/>
<feature type="transmembrane region" description="Helical" evidence="4">
    <location>
        <begin position="76"/>
        <end position="96"/>
    </location>
</feature>
<keyword evidence="4" id="KW-0472">Membrane</keyword>
<keyword evidence="4" id="KW-1133">Transmembrane helix</keyword>
<feature type="region of interest" description="Disordered" evidence="3">
    <location>
        <begin position="305"/>
        <end position="339"/>
    </location>
</feature>
<sequence length="339" mass="36172">MTAKRKIERREVRHPSLQLEHSFLFRMPPRVAWPVVIMLLCAVALVESVAPAQIWFGPVYLAVIALAAWALSTRIAVAIGIAVIAIKVATGTVPYYPDDTNLQILSLAGRIVGILIVVVFIGMARKSCEREWRVARTDPLTGALNRQAFFEIAESDQCSGGWSALVYADLDGLKQLNDEKGHAQGDKSLKAFADIVRKTIRKGDVFARMGGDEFVIFMKVKDEAAGSAVASRLHDAINNGGPGSLKCSLGILVLPNGLNSVDADLRAADALMYMAKQSGSGVVVLSSAEIKGDLGLHVPASTVRTTDRDSAVRQSDRISAGATLPPDDGHPGSQSCTAA</sequence>
<dbReference type="CDD" id="cd01949">
    <property type="entry name" value="GGDEF"/>
    <property type="match status" value="1"/>
</dbReference>
<accession>A0ABT2I5D8</accession>
<dbReference type="SUPFAM" id="SSF55073">
    <property type="entry name" value="Nucleotide cyclase"/>
    <property type="match status" value="1"/>
</dbReference>
<feature type="transmembrane region" description="Helical" evidence="4">
    <location>
        <begin position="102"/>
        <end position="123"/>
    </location>
</feature>
<feature type="transmembrane region" description="Helical" evidence="4">
    <location>
        <begin position="52"/>
        <end position="71"/>
    </location>
</feature>
<dbReference type="InterPro" id="IPR043128">
    <property type="entry name" value="Rev_trsase/Diguanyl_cyclase"/>
</dbReference>
<dbReference type="Gene3D" id="3.30.70.270">
    <property type="match status" value="1"/>
</dbReference>
<dbReference type="RefSeq" id="WP_260046115.1">
    <property type="nucleotide sequence ID" value="NZ_JANZXA010000006.1"/>
</dbReference>
<feature type="transmembrane region" description="Helical" evidence="4">
    <location>
        <begin position="31"/>
        <end position="46"/>
    </location>
</feature>
<keyword evidence="4" id="KW-0812">Transmembrane</keyword>
<evidence type="ECO:0000313" key="7">
    <source>
        <dbReference type="Proteomes" id="UP001165583"/>
    </source>
</evidence>
<dbReference type="Pfam" id="PF00990">
    <property type="entry name" value="GGDEF"/>
    <property type="match status" value="1"/>
</dbReference>
<dbReference type="EMBL" id="JANZXA010000006">
    <property type="protein sequence ID" value="MCT2400015.1"/>
    <property type="molecule type" value="Genomic_DNA"/>
</dbReference>
<dbReference type="PROSITE" id="PS50887">
    <property type="entry name" value="GGDEF"/>
    <property type="match status" value="1"/>
</dbReference>
<dbReference type="PANTHER" id="PTHR45138">
    <property type="entry name" value="REGULATORY COMPONENTS OF SENSORY TRANSDUCTION SYSTEM"/>
    <property type="match status" value="1"/>
</dbReference>
<evidence type="ECO:0000256" key="3">
    <source>
        <dbReference type="SAM" id="MobiDB-lite"/>
    </source>
</evidence>
<keyword evidence="7" id="KW-1185">Reference proteome</keyword>
<dbReference type="SMART" id="SM00267">
    <property type="entry name" value="GGDEF"/>
    <property type="match status" value="1"/>
</dbReference>
<evidence type="ECO:0000256" key="1">
    <source>
        <dbReference type="ARBA" id="ARBA00012528"/>
    </source>
</evidence>
<protein>
    <recommendedName>
        <fullName evidence="1">diguanylate cyclase</fullName>
        <ecNumber evidence="1">2.7.7.65</ecNumber>
    </recommendedName>
</protein>
<organism evidence="6 7">
    <name type="scientific">Novosphingobium mangrovi</name>
    <name type="common">ex Huang et al. 2023</name>
    <dbReference type="NCBI Taxonomy" id="2976432"/>
    <lineage>
        <taxon>Bacteria</taxon>
        <taxon>Pseudomonadati</taxon>
        <taxon>Pseudomonadota</taxon>
        <taxon>Alphaproteobacteria</taxon>
        <taxon>Sphingomonadales</taxon>
        <taxon>Sphingomonadaceae</taxon>
        <taxon>Novosphingobium</taxon>
    </lineage>
</organism>
<comment type="caution">
    <text evidence="6">The sequence shown here is derived from an EMBL/GenBank/DDBJ whole genome shotgun (WGS) entry which is preliminary data.</text>
</comment>
<dbReference type="InterPro" id="IPR050469">
    <property type="entry name" value="Diguanylate_Cyclase"/>
</dbReference>
<dbReference type="NCBIfam" id="TIGR00254">
    <property type="entry name" value="GGDEF"/>
    <property type="match status" value="1"/>
</dbReference>
<feature type="domain" description="GGDEF" evidence="5">
    <location>
        <begin position="161"/>
        <end position="288"/>
    </location>
</feature>
<evidence type="ECO:0000313" key="6">
    <source>
        <dbReference type="EMBL" id="MCT2400015.1"/>
    </source>
</evidence>
<dbReference type="InterPro" id="IPR000160">
    <property type="entry name" value="GGDEF_dom"/>
</dbReference>
<evidence type="ECO:0000256" key="2">
    <source>
        <dbReference type="ARBA" id="ARBA00034247"/>
    </source>
</evidence>
<proteinExistence type="predicted"/>
<dbReference type="InterPro" id="IPR029787">
    <property type="entry name" value="Nucleotide_cyclase"/>
</dbReference>
<dbReference type="PANTHER" id="PTHR45138:SF9">
    <property type="entry name" value="DIGUANYLATE CYCLASE DGCM-RELATED"/>
    <property type="match status" value="1"/>
</dbReference>
<reference evidence="6" key="1">
    <citation type="submission" date="2022-09" db="EMBL/GenBank/DDBJ databases">
        <title>Novosphingobium sp. Nov., a polycyclic aromatic hydrocarbon-degrading bacterium isolated form mangrove sediments in HongKong.</title>
        <authorList>
            <person name="Hu Z."/>
        </authorList>
    </citation>
    <scope>NUCLEOTIDE SEQUENCE</scope>
    <source>
        <strain evidence="6">HK4-1</strain>
    </source>
</reference>